<proteinExistence type="predicted"/>
<evidence type="ECO:0008006" key="3">
    <source>
        <dbReference type="Google" id="ProtNLM"/>
    </source>
</evidence>
<evidence type="ECO:0000313" key="1">
    <source>
        <dbReference type="EMBL" id="RHW43745.1"/>
    </source>
</evidence>
<gene>
    <name evidence="1" type="ORF">D1832_14170</name>
</gene>
<protein>
    <recommendedName>
        <fullName evidence="3">Aldehyde dehydrogenase family protein</fullName>
    </recommendedName>
</protein>
<evidence type="ECO:0000313" key="2">
    <source>
        <dbReference type="Proteomes" id="UP000285376"/>
    </source>
</evidence>
<dbReference type="RefSeq" id="WP_118914992.1">
    <property type="nucleotide sequence ID" value="NZ_CBCRVH010000012.1"/>
</dbReference>
<organism evidence="1 2">
    <name type="scientific">Dermacoccus abyssi</name>
    <dbReference type="NCBI Taxonomy" id="322596"/>
    <lineage>
        <taxon>Bacteria</taxon>
        <taxon>Bacillati</taxon>
        <taxon>Actinomycetota</taxon>
        <taxon>Actinomycetes</taxon>
        <taxon>Micrococcales</taxon>
        <taxon>Dermacoccaceae</taxon>
        <taxon>Dermacoccus</taxon>
    </lineage>
</organism>
<dbReference type="Proteomes" id="UP000285376">
    <property type="component" value="Unassembled WGS sequence"/>
</dbReference>
<dbReference type="EMBL" id="QWLM01000024">
    <property type="protein sequence ID" value="RHW43745.1"/>
    <property type="molecule type" value="Genomic_DNA"/>
</dbReference>
<comment type="caution">
    <text evidence="1">The sequence shown here is derived from an EMBL/GenBank/DDBJ whole genome shotgun (WGS) entry which is preliminary data.</text>
</comment>
<accession>A0A417Z0F4</accession>
<name>A0A417Z0F4_9MICO</name>
<dbReference type="AlphaFoldDB" id="A0A417Z0F4"/>
<reference evidence="1 2" key="1">
    <citation type="submission" date="2018-08" db="EMBL/GenBank/DDBJ databases">
        <title>Whole genome sequence analysis of Dermacoccus abyssi bacteria isolated from Deep Mariana trench Micromonospora spp reveals genes involved in the environmental adaptation and production of secondary metabolites.</title>
        <authorList>
            <person name="Abdel-Mageed W.M."/>
            <person name="Lehri B."/>
            <person name="Nouioui I."/>
            <person name="Goodfellow I."/>
            <person name="Jaspars M."/>
            <person name="Karlyshev A."/>
        </authorList>
    </citation>
    <scope>NUCLEOTIDE SEQUENCE [LARGE SCALE GENOMIC DNA]</scope>
    <source>
        <strain evidence="1 2">MT1.1</strain>
    </source>
</reference>
<sequence length="131" mass="14078">MAQPPPSSLSILSITYAPERASLSALAIGMGLAGIQTEGVCSWSRAENRTVLTGVSREDLASACARVETAFQAWSTQLTTARLPELAAFALELADEATRIRCQALLNETQSHLSTFLQTTEPQRRCQSAPI</sequence>